<evidence type="ECO:0000313" key="2">
    <source>
        <dbReference type="Proteomes" id="UP000008237"/>
    </source>
</evidence>
<accession>E2CA25</accession>
<reference evidence="1 2" key="1">
    <citation type="journal article" date="2010" name="Science">
        <title>Genomic comparison of the ants Camponotus floridanus and Harpegnathos saltator.</title>
        <authorList>
            <person name="Bonasio R."/>
            <person name="Zhang G."/>
            <person name="Ye C."/>
            <person name="Mutti N.S."/>
            <person name="Fang X."/>
            <person name="Qin N."/>
            <person name="Donahue G."/>
            <person name="Yang P."/>
            <person name="Li Q."/>
            <person name="Li C."/>
            <person name="Zhang P."/>
            <person name="Huang Z."/>
            <person name="Berger S.L."/>
            <person name="Reinberg D."/>
            <person name="Wang J."/>
            <person name="Liebig J."/>
        </authorList>
    </citation>
    <scope>NUCLEOTIDE SEQUENCE [LARGE SCALE GENOMIC DNA]</scope>
    <source>
        <strain evidence="1 2">R22 G/1</strain>
    </source>
</reference>
<dbReference type="EMBL" id="GL453920">
    <property type="protein sequence ID" value="EFN75180.1"/>
    <property type="molecule type" value="Genomic_DNA"/>
</dbReference>
<keyword evidence="2" id="KW-1185">Reference proteome</keyword>
<gene>
    <name evidence="1" type="ORF">EAI_08841</name>
</gene>
<dbReference type="AlphaFoldDB" id="E2CA25"/>
<dbReference type="OrthoDB" id="741027at2759"/>
<name>E2CA25_HARSA</name>
<dbReference type="Proteomes" id="UP000008237">
    <property type="component" value="Unassembled WGS sequence"/>
</dbReference>
<dbReference type="InParanoid" id="E2CA25"/>
<organism evidence="2">
    <name type="scientific">Harpegnathos saltator</name>
    <name type="common">Jerdon's jumping ant</name>
    <dbReference type="NCBI Taxonomy" id="610380"/>
    <lineage>
        <taxon>Eukaryota</taxon>
        <taxon>Metazoa</taxon>
        <taxon>Ecdysozoa</taxon>
        <taxon>Arthropoda</taxon>
        <taxon>Hexapoda</taxon>
        <taxon>Insecta</taxon>
        <taxon>Pterygota</taxon>
        <taxon>Neoptera</taxon>
        <taxon>Endopterygota</taxon>
        <taxon>Hymenoptera</taxon>
        <taxon>Apocrita</taxon>
        <taxon>Aculeata</taxon>
        <taxon>Formicoidea</taxon>
        <taxon>Formicidae</taxon>
        <taxon>Ponerinae</taxon>
        <taxon>Ponerini</taxon>
        <taxon>Harpegnathos</taxon>
    </lineage>
</organism>
<protein>
    <submittedName>
        <fullName evidence="1">Uncharacterized protein</fullName>
    </submittedName>
</protein>
<proteinExistence type="predicted"/>
<sequence length="161" mass="18375">MGHRPKGNVVMCVVQPLSEWENAKARGTDRVKRRMIKRTLAEYSRPTRPKVWCPREDYHSPDDGISMSITSAYPTSSTAEKNEIAVYRSTEVKRREDGTFVLRPSKAIVTDAKCHRVKDHHVRRYGQEPNVCEASVSNVRISQIHGILFGIQHSSTVPDRF</sequence>
<evidence type="ECO:0000313" key="1">
    <source>
        <dbReference type="EMBL" id="EFN75180.1"/>
    </source>
</evidence>